<dbReference type="Gene3D" id="1.10.4040.10">
    <property type="entry name" value="Penicillinase repressor domain"/>
    <property type="match status" value="1"/>
</dbReference>
<evidence type="ECO:0000256" key="2">
    <source>
        <dbReference type="ARBA" id="ARBA00023015"/>
    </source>
</evidence>
<dbReference type="Gene3D" id="1.10.10.10">
    <property type="entry name" value="Winged helix-like DNA-binding domain superfamily/Winged helix DNA-binding domain"/>
    <property type="match status" value="1"/>
</dbReference>
<dbReference type="Pfam" id="PF03965">
    <property type="entry name" value="Penicillinase_R"/>
    <property type="match status" value="1"/>
</dbReference>
<gene>
    <name evidence="5" type="ORF">EDC14_1002193</name>
</gene>
<evidence type="ECO:0000256" key="1">
    <source>
        <dbReference type="ARBA" id="ARBA00011046"/>
    </source>
</evidence>
<proteinExistence type="inferred from homology"/>
<sequence length="124" mass="14243">MPNIPRISEAEWEVMKVLWENSPLTANQIIESLAGKTSWKPKTVKTLISRLLKKDAIGFEKDDRTYHYSPRVSKEECTRAESRSFLDRVYGGELNALLAGFIGEQKLSEEEIAELKRMLDRLSD</sequence>
<keyword evidence="6" id="KW-1185">Reference proteome</keyword>
<dbReference type="InterPro" id="IPR036388">
    <property type="entry name" value="WH-like_DNA-bd_sf"/>
</dbReference>
<evidence type="ECO:0000256" key="4">
    <source>
        <dbReference type="ARBA" id="ARBA00023163"/>
    </source>
</evidence>
<keyword evidence="3" id="KW-0238">DNA-binding</keyword>
<evidence type="ECO:0000256" key="3">
    <source>
        <dbReference type="ARBA" id="ARBA00023125"/>
    </source>
</evidence>
<dbReference type="OrthoDB" id="9795583at2"/>
<dbReference type="GO" id="GO:0045892">
    <property type="term" value="P:negative regulation of DNA-templated transcription"/>
    <property type="evidence" value="ECO:0007669"/>
    <property type="project" value="InterPro"/>
</dbReference>
<organism evidence="5 6">
    <name type="scientific">Hydrogenispora ethanolica</name>
    <dbReference type="NCBI Taxonomy" id="1082276"/>
    <lineage>
        <taxon>Bacteria</taxon>
        <taxon>Bacillati</taxon>
        <taxon>Bacillota</taxon>
        <taxon>Hydrogenispora</taxon>
    </lineage>
</organism>
<dbReference type="Proteomes" id="UP000295008">
    <property type="component" value="Unassembled WGS sequence"/>
</dbReference>
<keyword evidence="4" id="KW-0804">Transcription</keyword>
<dbReference type="InterPro" id="IPR005650">
    <property type="entry name" value="BlaI_family"/>
</dbReference>
<dbReference type="PIRSF" id="PIRSF019455">
    <property type="entry name" value="CopR_AtkY"/>
    <property type="match status" value="1"/>
</dbReference>
<dbReference type="InterPro" id="IPR036390">
    <property type="entry name" value="WH_DNA-bd_sf"/>
</dbReference>
<comment type="similarity">
    <text evidence="1">Belongs to the BlaI transcriptional regulatory family.</text>
</comment>
<reference evidence="5 6" key="1">
    <citation type="submission" date="2019-03" db="EMBL/GenBank/DDBJ databases">
        <title>Genomic Encyclopedia of Type Strains, Phase IV (KMG-IV): sequencing the most valuable type-strain genomes for metagenomic binning, comparative biology and taxonomic classification.</title>
        <authorList>
            <person name="Goeker M."/>
        </authorList>
    </citation>
    <scope>NUCLEOTIDE SEQUENCE [LARGE SCALE GENOMIC DNA]</scope>
    <source>
        <strain evidence="5 6">LX-B</strain>
    </source>
</reference>
<dbReference type="RefSeq" id="WP_132012614.1">
    <property type="nucleotide sequence ID" value="NZ_SLUN01000002.1"/>
</dbReference>
<dbReference type="EMBL" id="SLUN01000002">
    <property type="protein sequence ID" value="TCL76434.1"/>
    <property type="molecule type" value="Genomic_DNA"/>
</dbReference>
<protein>
    <submittedName>
        <fullName evidence="5">BlaI family penicillinase repressor</fullName>
    </submittedName>
</protein>
<evidence type="ECO:0000313" key="6">
    <source>
        <dbReference type="Proteomes" id="UP000295008"/>
    </source>
</evidence>
<accession>A0A4R1SB15</accession>
<dbReference type="SUPFAM" id="SSF46785">
    <property type="entry name" value="Winged helix' DNA-binding domain"/>
    <property type="match status" value="1"/>
</dbReference>
<comment type="caution">
    <text evidence="5">The sequence shown here is derived from an EMBL/GenBank/DDBJ whole genome shotgun (WGS) entry which is preliminary data.</text>
</comment>
<keyword evidence="2" id="KW-0805">Transcription regulation</keyword>
<name>A0A4R1SB15_HYDET</name>
<dbReference type="GO" id="GO:0003677">
    <property type="term" value="F:DNA binding"/>
    <property type="evidence" value="ECO:0007669"/>
    <property type="project" value="UniProtKB-KW"/>
</dbReference>
<dbReference type="AlphaFoldDB" id="A0A4R1SB15"/>
<evidence type="ECO:0000313" key="5">
    <source>
        <dbReference type="EMBL" id="TCL76434.1"/>
    </source>
</evidence>